<reference evidence="5" key="1">
    <citation type="submission" date="2021-01" db="EMBL/GenBank/DDBJ databases">
        <authorList>
            <person name="Corre E."/>
            <person name="Pelletier E."/>
            <person name="Niang G."/>
            <person name="Scheremetjew M."/>
            <person name="Finn R."/>
            <person name="Kale V."/>
            <person name="Holt S."/>
            <person name="Cochrane G."/>
            <person name="Meng A."/>
            <person name="Brown T."/>
            <person name="Cohen L."/>
        </authorList>
    </citation>
    <scope>NUCLEOTIDE SEQUENCE</scope>
    <source>
        <strain evidence="5">CCMP3107</strain>
    </source>
</reference>
<dbReference type="Gene3D" id="1.20.1090.10">
    <property type="entry name" value="Dehydroquinate synthase-like - alpha domain"/>
    <property type="match status" value="1"/>
</dbReference>
<evidence type="ECO:0000259" key="4">
    <source>
        <dbReference type="Pfam" id="PF25137"/>
    </source>
</evidence>
<feature type="domain" description="Fe-containing alcohol dehydrogenase-like C-terminal" evidence="4">
    <location>
        <begin position="207"/>
        <end position="416"/>
    </location>
</feature>
<dbReference type="InterPro" id="IPR001670">
    <property type="entry name" value="ADH_Fe/GldA"/>
</dbReference>
<evidence type="ECO:0000259" key="3">
    <source>
        <dbReference type="Pfam" id="PF00465"/>
    </source>
</evidence>
<proteinExistence type="inferred from homology"/>
<organism evidence="5">
    <name type="scientific">Heterosigma akashiwo</name>
    <name type="common">Chromophytic alga</name>
    <name type="synonym">Heterosigma carterae</name>
    <dbReference type="NCBI Taxonomy" id="2829"/>
    <lineage>
        <taxon>Eukaryota</taxon>
        <taxon>Sar</taxon>
        <taxon>Stramenopiles</taxon>
        <taxon>Ochrophyta</taxon>
        <taxon>Raphidophyceae</taxon>
        <taxon>Chattonellales</taxon>
        <taxon>Chattonellaceae</taxon>
        <taxon>Heterosigma</taxon>
    </lineage>
</organism>
<dbReference type="AlphaFoldDB" id="A0A7S3UN34"/>
<sequence>MTEAVAQEPATLLAPASAPNPFEFVSANGIVFGRGAAARLPALLKGLGVSKLLLVTGRTGQARYAPLLQALVDAGLAIAPFVVAKEPGILDLTAGLEVCRAARCDGVVGLGGGAVVDAAKALAALATNPGEIMDYLEVVGKGQPITQKPLPFIAMPTTAGTGSEVTKNAVILAEEHGRKVSIRSPMMLPDVALVDPELGVGAPPQVTAFSGMDCLTQCIEPYVSCCANPFTDALAKEGMLRAARSLRAAYRNGQDLEAREDLAAAATMGGLALANAKLGAVHGFAGYVGGRYPAAPHGAVCAALLPHVFRANAAALAGRCAEEEGEGSSAAHHRRLLARHVEVARIITGNPRADVEEGAAFLEALAADLRVPPLTAFGMAPEHFEEVAAASAASSSMKGNPLVLSQEQLVGILAAACAVPPSFTS</sequence>
<accession>A0A7S3UN34</accession>
<feature type="domain" description="Alcohol dehydrogenase iron-type/glycerol dehydrogenase GldA" evidence="3">
    <location>
        <begin position="30"/>
        <end position="196"/>
    </location>
</feature>
<evidence type="ECO:0000256" key="2">
    <source>
        <dbReference type="ARBA" id="ARBA00023002"/>
    </source>
</evidence>
<dbReference type="CDD" id="cd08183">
    <property type="entry name" value="Fe-ADH-like"/>
    <property type="match status" value="1"/>
</dbReference>
<keyword evidence="2" id="KW-0560">Oxidoreductase</keyword>
<evidence type="ECO:0000256" key="1">
    <source>
        <dbReference type="ARBA" id="ARBA00007358"/>
    </source>
</evidence>
<dbReference type="Pfam" id="PF00465">
    <property type="entry name" value="Fe-ADH"/>
    <property type="match status" value="1"/>
</dbReference>
<evidence type="ECO:0000313" key="5">
    <source>
        <dbReference type="EMBL" id="CAE0619407.1"/>
    </source>
</evidence>
<dbReference type="PANTHER" id="PTHR11496:SF102">
    <property type="entry name" value="ALCOHOL DEHYDROGENASE 4"/>
    <property type="match status" value="1"/>
</dbReference>
<dbReference type="InterPro" id="IPR056798">
    <property type="entry name" value="ADH_Fe_C"/>
</dbReference>
<evidence type="ECO:0008006" key="6">
    <source>
        <dbReference type="Google" id="ProtNLM"/>
    </source>
</evidence>
<dbReference type="Gene3D" id="3.40.50.1970">
    <property type="match status" value="1"/>
</dbReference>
<dbReference type="GO" id="GO:0004022">
    <property type="term" value="F:alcohol dehydrogenase (NAD+) activity"/>
    <property type="evidence" value="ECO:0007669"/>
    <property type="project" value="TreeGrafter"/>
</dbReference>
<gene>
    <name evidence="5" type="ORF">HAKA00212_LOCUS110</name>
</gene>
<dbReference type="SUPFAM" id="SSF56796">
    <property type="entry name" value="Dehydroquinate synthase-like"/>
    <property type="match status" value="1"/>
</dbReference>
<name>A0A7S3UN34_HETAK</name>
<dbReference type="EMBL" id="HBIU01000335">
    <property type="protein sequence ID" value="CAE0619407.1"/>
    <property type="molecule type" value="Transcribed_RNA"/>
</dbReference>
<dbReference type="FunFam" id="3.40.50.1970:FF:000003">
    <property type="entry name" value="Alcohol dehydrogenase, iron-containing"/>
    <property type="match status" value="1"/>
</dbReference>
<dbReference type="GO" id="GO:0046872">
    <property type="term" value="F:metal ion binding"/>
    <property type="evidence" value="ECO:0007669"/>
    <property type="project" value="InterPro"/>
</dbReference>
<dbReference type="Pfam" id="PF25137">
    <property type="entry name" value="ADH_Fe_C"/>
    <property type="match status" value="1"/>
</dbReference>
<comment type="similarity">
    <text evidence="1">Belongs to the iron-containing alcohol dehydrogenase family.</text>
</comment>
<dbReference type="InterPro" id="IPR039697">
    <property type="entry name" value="Alcohol_dehydrogenase_Fe"/>
</dbReference>
<protein>
    <recommendedName>
        <fullName evidence="6">Alcohol dehydrogenase iron-type/glycerol dehydrogenase GldA domain-containing protein</fullName>
    </recommendedName>
</protein>
<dbReference type="PANTHER" id="PTHR11496">
    <property type="entry name" value="ALCOHOL DEHYDROGENASE"/>
    <property type="match status" value="1"/>
</dbReference>